<dbReference type="Proteomes" id="UP000053676">
    <property type="component" value="Unassembled WGS sequence"/>
</dbReference>
<protein>
    <submittedName>
        <fullName evidence="1">Uncharacterized protein</fullName>
    </submittedName>
</protein>
<name>W2SY69_NECAM</name>
<accession>W2SY69</accession>
<reference evidence="2" key="1">
    <citation type="journal article" date="2014" name="Nat. Genet.">
        <title>Genome of the human hookworm Necator americanus.</title>
        <authorList>
            <person name="Tang Y.T."/>
            <person name="Gao X."/>
            <person name="Rosa B.A."/>
            <person name="Abubucker S."/>
            <person name="Hallsworth-Pepin K."/>
            <person name="Martin J."/>
            <person name="Tyagi R."/>
            <person name="Heizer E."/>
            <person name="Zhang X."/>
            <person name="Bhonagiri-Palsikar V."/>
            <person name="Minx P."/>
            <person name="Warren W.C."/>
            <person name="Wang Q."/>
            <person name="Zhan B."/>
            <person name="Hotez P.J."/>
            <person name="Sternberg P.W."/>
            <person name="Dougall A."/>
            <person name="Gaze S.T."/>
            <person name="Mulvenna J."/>
            <person name="Sotillo J."/>
            <person name="Ranganathan S."/>
            <person name="Rabelo E.M."/>
            <person name="Wilson R.K."/>
            <person name="Felgner P.L."/>
            <person name="Bethony J."/>
            <person name="Hawdon J.M."/>
            <person name="Gasser R.B."/>
            <person name="Loukas A."/>
            <person name="Mitreva M."/>
        </authorList>
    </citation>
    <scope>NUCLEOTIDE SEQUENCE [LARGE SCALE GENOMIC DNA]</scope>
</reference>
<sequence length="65" mass="8064">MEEQWRIRNHGVFCEIEVQRMKEKRLNLIDSGRHLSEKREMTAHTFSGWREMKNDHDYFTLLRRS</sequence>
<evidence type="ECO:0000313" key="2">
    <source>
        <dbReference type="Proteomes" id="UP000053676"/>
    </source>
</evidence>
<evidence type="ECO:0000313" key="1">
    <source>
        <dbReference type="EMBL" id="ETN74585.1"/>
    </source>
</evidence>
<keyword evidence="2" id="KW-1185">Reference proteome</keyword>
<organism evidence="1 2">
    <name type="scientific">Necator americanus</name>
    <name type="common">Human hookworm</name>
    <dbReference type="NCBI Taxonomy" id="51031"/>
    <lineage>
        <taxon>Eukaryota</taxon>
        <taxon>Metazoa</taxon>
        <taxon>Ecdysozoa</taxon>
        <taxon>Nematoda</taxon>
        <taxon>Chromadorea</taxon>
        <taxon>Rhabditida</taxon>
        <taxon>Rhabditina</taxon>
        <taxon>Rhabditomorpha</taxon>
        <taxon>Strongyloidea</taxon>
        <taxon>Ancylostomatidae</taxon>
        <taxon>Bunostominae</taxon>
        <taxon>Necator</taxon>
    </lineage>
</organism>
<gene>
    <name evidence="1" type="ORF">NECAME_12875</name>
</gene>
<dbReference type="AlphaFoldDB" id="W2SY69"/>
<proteinExistence type="predicted"/>
<dbReference type="KEGG" id="nai:NECAME_12875"/>
<dbReference type="EMBL" id="KI660349">
    <property type="protein sequence ID" value="ETN74585.1"/>
    <property type="molecule type" value="Genomic_DNA"/>
</dbReference>